<proteinExistence type="predicted"/>
<dbReference type="EMBL" id="CP045702">
    <property type="protein sequence ID" value="QNE73863.1"/>
    <property type="molecule type" value="Genomic_DNA"/>
</dbReference>
<dbReference type="KEGG" id="sfiy:F0344_03935"/>
<reference evidence="2" key="1">
    <citation type="submission" date="2019-10" db="EMBL/GenBank/DDBJ databases">
        <title>Antimicrobial potential of Antarctic Bacteria.</title>
        <authorList>
            <person name="Benaud N."/>
            <person name="Edwards R.J."/>
            <person name="Ferrari B.C."/>
        </authorList>
    </citation>
    <scope>NUCLEOTIDE SEQUENCE [LARGE SCALE GENOMIC DNA]</scope>
    <source>
        <strain evidence="2">NBSH44</strain>
    </source>
</reference>
<sequence>MSPAPAPTEDPVRYRREVQRARSLLFVATTRTRDSLDIFWHGQPSPFLKPLIATKR</sequence>
<accession>A0A7G7BEU8</accession>
<dbReference type="InterPro" id="IPR027417">
    <property type="entry name" value="P-loop_NTPase"/>
</dbReference>
<organism evidence="1 2">
    <name type="scientific">Streptomyces finlayi</name>
    <dbReference type="NCBI Taxonomy" id="67296"/>
    <lineage>
        <taxon>Bacteria</taxon>
        <taxon>Bacillati</taxon>
        <taxon>Actinomycetota</taxon>
        <taxon>Actinomycetes</taxon>
        <taxon>Kitasatosporales</taxon>
        <taxon>Streptomycetaceae</taxon>
        <taxon>Streptomyces</taxon>
    </lineage>
</organism>
<gene>
    <name evidence="1" type="ORF">F0344_03935</name>
</gene>
<dbReference type="Proteomes" id="UP000515307">
    <property type="component" value="Chromosome"/>
</dbReference>
<dbReference type="RefSeq" id="WP_185303025.1">
    <property type="nucleotide sequence ID" value="NZ_CP045702.1"/>
</dbReference>
<dbReference type="Gene3D" id="3.40.50.300">
    <property type="entry name" value="P-loop containing nucleotide triphosphate hydrolases"/>
    <property type="match status" value="1"/>
</dbReference>
<evidence type="ECO:0000313" key="1">
    <source>
        <dbReference type="EMBL" id="QNE73863.1"/>
    </source>
</evidence>
<keyword evidence="2" id="KW-1185">Reference proteome</keyword>
<dbReference type="AlphaFoldDB" id="A0A7G7BEU8"/>
<evidence type="ECO:0000313" key="2">
    <source>
        <dbReference type="Proteomes" id="UP000515307"/>
    </source>
</evidence>
<protein>
    <submittedName>
        <fullName evidence="1">Uncharacterized protein</fullName>
    </submittedName>
</protein>
<name>A0A7G7BEU8_9ACTN</name>